<protein>
    <submittedName>
        <fullName evidence="2">Protein kinase domain-containing protein</fullName>
    </submittedName>
</protein>
<dbReference type="InterPro" id="IPR050235">
    <property type="entry name" value="CK1_Ser-Thr_kinase"/>
</dbReference>
<evidence type="ECO:0000313" key="2">
    <source>
        <dbReference type="WBParaSite" id="GPUH_0001437901-mRNA-1"/>
    </source>
</evidence>
<dbReference type="WBParaSite" id="GPUH_0001437901-mRNA-1">
    <property type="protein sequence ID" value="GPUH_0001437901-mRNA-1"/>
    <property type="gene ID" value="GPUH_0001437901"/>
</dbReference>
<dbReference type="PANTHER" id="PTHR11909">
    <property type="entry name" value="CASEIN KINASE-RELATED"/>
    <property type="match status" value="1"/>
</dbReference>
<dbReference type="Gene3D" id="1.10.510.10">
    <property type="entry name" value="Transferase(Phosphotransferase) domain 1"/>
    <property type="match status" value="1"/>
</dbReference>
<evidence type="ECO:0000259" key="1">
    <source>
        <dbReference type="PROSITE" id="PS50011"/>
    </source>
</evidence>
<dbReference type="InterPro" id="IPR011009">
    <property type="entry name" value="Kinase-like_dom_sf"/>
</dbReference>
<dbReference type="GO" id="GO:0004672">
    <property type="term" value="F:protein kinase activity"/>
    <property type="evidence" value="ECO:0007669"/>
    <property type="project" value="InterPro"/>
</dbReference>
<dbReference type="Pfam" id="PF00069">
    <property type="entry name" value="Pkinase"/>
    <property type="match status" value="1"/>
</dbReference>
<dbReference type="InterPro" id="IPR000719">
    <property type="entry name" value="Prot_kinase_dom"/>
</dbReference>
<proteinExistence type="predicted"/>
<dbReference type="PROSITE" id="PS50011">
    <property type="entry name" value="PROTEIN_KINASE_DOM"/>
    <property type="match status" value="1"/>
</dbReference>
<reference evidence="2" key="1">
    <citation type="submission" date="2016-06" db="UniProtKB">
        <authorList>
            <consortium name="WormBaseParasite"/>
        </authorList>
    </citation>
    <scope>IDENTIFICATION</scope>
</reference>
<name>A0A183E069_9BILA</name>
<sequence length="382" mass="43645">LESALPKPYVMDDEASANGDQLPTVGDTVISTANRAYTVVSAIGEGSYGTVFLARSEKDWRRASTPFQQFFHKLAYNTTDLERRSITFFQGYEKGKFTFLVMSLLGPDLTKLRSQQPGRYFTLRSFSRNVACTNSFQQILLCSSIHVMFAEAARSIAVQTLSAIEELHQCGFISRDIKPGNFAVGNNEDCLGHIIFIFDFGLAKRFLDRYSRVIPSRGVTGWRGTVRYASLNAHRKHDLSRRDDMESWLYMIIELTKGSLPWQLITGIFFMIGENLDSLHNRSILFLPDKSIAEKAKKEARNTAKATFFENCPHQYEKILRIIDRLKFTETPPYAKFYQILGEVNHCKLFDCPRTLRTWTYCSLTAISFFGVTVIKIDLFLM</sequence>
<dbReference type="AlphaFoldDB" id="A0A183E069"/>
<dbReference type="SUPFAM" id="SSF56112">
    <property type="entry name" value="Protein kinase-like (PK-like)"/>
    <property type="match status" value="1"/>
</dbReference>
<dbReference type="SMART" id="SM00220">
    <property type="entry name" value="S_TKc"/>
    <property type="match status" value="1"/>
</dbReference>
<dbReference type="GO" id="GO:0005524">
    <property type="term" value="F:ATP binding"/>
    <property type="evidence" value="ECO:0007669"/>
    <property type="project" value="InterPro"/>
</dbReference>
<organism evidence="2">
    <name type="scientific">Gongylonema pulchrum</name>
    <dbReference type="NCBI Taxonomy" id="637853"/>
    <lineage>
        <taxon>Eukaryota</taxon>
        <taxon>Metazoa</taxon>
        <taxon>Ecdysozoa</taxon>
        <taxon>Nematoda</taxon>
        <taxon>Chromadorea</taxon>
        <taxon>Rhabditida</taxon>
        <taxon>Spirurina</taxon>
        <taxon>Spiruromorpha</taxon>
        <taxon>Spiruroidea</taxon>
        <taxon>Gongylonematidae</taxon>
        <taxon>Gongylonema</taxon>
    </lineage>
</organism>
<accession>A0A183E069</accession>
<feature type="domain" description="Protein kinase" evidence="1">
    <location>
        <begin position="37"/>
        <end position="317"/>
    </location>
</feature>